<dbReference type="OrthoDB" id="2306573at2759"/>
<feature type="non-terminal residue" evidence="1">
    <location>
        <position position="1"/>
    </location>
</feature>
<protein>
    <submittedName>
        <fullName evidence="1">15697_t:CDS:1</fullName>
    </submittedName>
</protein>
<evidence type="ECO:0000313" key="2">
    <source>
        <dbReference type="Proteomes" id="UP000789342"/>
    </source>
</evidence>
<name>A0A9N9NTK3_9GLOM</name>
<reference evidence="1" key="1">
    <citation type="submission" date="2021-06" db="EMBL/GenBank/DDBJ databases">
        <authorList>
            <person name="Kallberg Y."/>
            <person name="Tangrot J."/>
            <person name="Rosling A."/>
        </authorList>
    </citation>
    <scope>NUCLEOTIDE SEQUENCE</scope>
    <source>
        <strain evidence="1">CL551</strain>
    </source>
</reference>
<dbReference type="Gene3D" id="3.80.10.10">
    <property type="entry name" value="Ribonuclease Inhibitor"/>
    <property type="match status" value="1"/>
</dbReference>
<dbReference type="Proteomes" id="UP000789342">
    <property type="component" value="Unassembled WGS sequence"/>
</dbReference>
<dbReference type="InterPro" id="IPR032675">
    <property type="entry name" value="LRR_dom_sf"/>
</dbReference>
<organism evidence="1 2">
    <name type="scientific">Acaulospora morrowiae</name>
    <dbReference type="NCBI Taxonomy" id="94023"/>
    <lineage>
        <taxon>Eukaryota</taxon>
        <taxon>Fungi</taxon>
        <taxon>Fungi incertae sedis</taxon>
        <taxon>Mucoromycota</taxon>
        <taxon>Glomeromycotina</taxon>
        <taxon>Glomeromycetes</taxon>
        <taxon>Diversisporales</taxon>
        <taxon>Acaulosporaceae</taxon>
        <taxon>Acaulospora</taxon>
    </lineage>
</organism>
<comment type="caution">
    <text evidence="1">The sequence shown here is derived from an EMBL/GenBank/DDBJ whole genome shotgun (WGS) entry which is preliminary data.</text>
</comment>
<evidence type="ECO:0000313" key="1">
    <source>
        <dbReference type="EMBL" id="CAG8770184.1"/>
    </source>
</evidence>
<gene>
    <name evidence="1" type="ORF">AMORRO_LOCUS16529</name>
</gene>
<proteinExistence type="predicted"/>
<dbReference type="EMBL" id="CAJVPV010046062">
    <property type="protein sequence ID" value="CAG8770184.1"/>
    <property type="molecule type" value="Genomic_DNA"/>
</dbReference>
<keyword evidence="2" id="KW-1185">Reference proteome</keyword>
<dbReference type="SUPFAM" id="SSF52047">
    <property type="entry name" value="RNI-like"/>
    <property type="match status" value="1"/>
</dbReference>
<accession>A0A9N9NTK3</accession>
<sequence length="223" mass="25779">IAEYTKLETMEICDCYWTTKGSSEIFLRSPIQLKSLTFSKNTIGDNTFLAALIEKAGKSLLNMCTDEVSEKIMMTLSQFCPNISKFTLFYENDYKMFLYYLKGSKISQLVIKSHISSDELLNVLGKYVPSSLEKIFLCCNFIPEYLRKFLLDYSILSLNTLEALYIKDIEDHTYDYLKAIEDCIMCNSLKAIVLEFLVYTDEELDLVQNIRKKGINLILQETV</sequence>
<dbReference type="AlphaFoldDB" id="A0A9N9NTK3"/>